<dbReference type="InterPro" id="IPR000719">
    <property type="entry name" value="Prot_kinase_dom"/>
</dbReference>
<reference evidence="7 8" key="1">
    <citation type="journal article" date="2016" name="Nat. Commun.">
        <title>Extremotolerant tardigrade genome and improved radiotolerance of human cultured cells by tardigrade-unique protein.</title>
        <authorList>
            <person name="Hashimoto T."/>
            <person name="Horikawa D.D."/>
            <person name="Saito Y."/>
            <person name="Kuwahara H."/>
            <person name="Kozuka-Hata H."/>
            <person name="Shin-I T."/>
            <person name="Minakuchi Y."/>
            <person name="Ohishi K."/>
            <person name="Motoyama A."/>
            <person name="Aizu T."/>
            <person name="Enomoto A."/>
            <person name="Kondo K."/>
            <person name="Tanaka S."/>
            <person name="Hara Y."/>
            <person name="Koshikawa S."/>
            <person name="Sagara H."/>
            <person name="Miura T."/>
            <person name="Yokobori S."/>
            <person name="Miyagawa K."/>
            <person name="Suzuki Y."/>
            <person name="Kubo T."/>
            <person name="Oyama M."/>
            <person name="Kohara Y."/>
            <person name="Fujiyama A."/>
            <person name="Arakawa K."/>
            <person name="Katayama T."/>
            <person name="Toyoda A."/>
            <person name="Kunieda T."/>
        </authorList>
    </citation>
    <scope>NUCLEOTIDE SEQUENCE [LARGE SCALE GENOMIC DNA]</scope>
    <source>
        <strain evidence="7 8">YOKOZUNA-1</strain>
    </source>
</reference>
<dbReference type="SUPFAM" id="SSF56112">
    <property type="entry name" value="Protein kinase-like (PK-like)"/>
    <property type="match status" value="1"/>
</dbReference>
<keyword evidence="2 4" id="KW-0547">Nucleotide-binding</keyword>
<feature type="compositionally biased region" description="Acidic residues" evidence="5">
    <location>
        <begin position="560"/>
        <end position="571"/>
    </location>
</feature>
<evidence type="ECO:0000259" key="6">
    <source>
        <dbReference type="PROSITE" id="PS50011"/>
    </source>
</evidence>
<comment type="caution">
    <text evidence="7">The sequence shown here is derived from an EMBL/GenBank/DDBJ whole genome shotgun (WGS) entry which is preliminary data.</text>
</comment>
<dbReference type="InterPro" id="IPR008271">
    <property type="entry name" value="Ser/Thr_kinase_AS"/>
</dbReference>
<dbReference type="InterPro" id="IPR017441">
    <property type="entry name" value="Protein_kinase_ATP_BS"/>
</dbReference>
<dbReference type="OrthoDB" id="2687620at2759"/>
<dbReference type="PROSITE" id="PS00107">
    <property type="entry name" value="PROTEIN_KINASE_ATP"/>
    <property type="match status" value="1"/>
</dbReference>
<feature type="region of interest" description="Disordered" evidence="5">
    <location>
        <begin position="396"/>
        <end position="500"/>
    </location>
</feature>
<feature type="compositionally biased region" description="Polar residues" evidence="5">
    <location>
        <begin position="39"/>
        <end position="52"/>
    </location>
</feature>
<dbReference type="STRING" id="947166.A0A1D1VLL8"/>
<name>A0A1D1VLL8_RAMVA</name>
<evidence type="ECO:0000313" key="7">
    <source>
        <dbReference type="EMBL" id="GAV02505.1"/>
    </source>
</evidence>
<dbReference type="GO" id="GO:0004674">
    <property type="term" value="F:protein serine/threonine kinase activity"/>
    <property type="evidence" value="ECO:0007669"/>
    <property type="project" value="UniProtKB-EC"/>
</dbReference>
<dbReference type="PANTHER" id="PTHR11909">
    <property type="entry name" value="CASEIN KINASE-RELATED"/>
    <property type="match status" value="1"/>
</dbReference>
<evidence type="ECO:0000256" key="2">
    <source>
        <dbReference type="ARBA" id="ARBA00022741"/>
    </source>
</evidence>
<evidence type="ECO:0000256" key="3">
    <source>
        <dbReference type="ARBA" id="ARBA00022840"/>
    </source>
</evidence>
<evidence type="ECO:0000256" key="1">
    <source>
        <dbReference type="ARBA" id="ARBA00012513"/>
    </source>
</evidence>
<dbReference type="AlphaFoldDB" id="A0A1D1VLL8"/>
<dbReference type="Proteomes" id="UP000186922">
    <property type="component" value="Unassembled WGS sequence"/>
</dbReference>
<dbReference type="EC" id="2.7.11.1" evidence="1"/>
<evidence type="ECO:0000256" key="4">
    <source>
        <dbReference type="PROSITE-ProRule" id="PRU10141"/>
    </source>
</evidence>
<feature type="domain" description="Protein kinase" evidence="6">
    <location>
        <begin position="86"/>
        <end position="376"/>
    </location>
</feature>
<dbReference type="SMART" id="SM00220">
    <property type="entry name" value="S_TKc"/>
    <property type="match status" value="1"/>
</dbReference>
<feature type="binding site" evidence="4">
    <location>
        <position position="121"/>
    </location>
    <ligand>
        <name>ATP</name>
        <dbReference type="ChEBI" id="CHEBI:30616"/>
    </ligand>
</feature>
<sequence length="621" mass="67439">MIGRAWSSLIVVSGVGVVVAVGLKRSVTHSSKMPPKAVASTSRVEGGRNSSPKKAAGKVATAKGYKRPDKLPAGFEIEDKMSKRTWKIGEMIGQGGFADVYSVTDQASKASSTTASKYVLKLEPKDNAPLFQECHFFKAAAKKELIAEFERKLGLKHLGVPEYVASGVMEFNDKSFRWLVMPRLGRNIHQILEDSQGKFSRQTIIMLASQLIDILEYIHTQGYAHADIKAGNLMTGATKSDADQIYLIDYGLVKKFMSEGQHIQYAENPKAAHDGTLELTSIDAHKGAAPTRRGDLQILGFNVIKWLIGTLPWSDSTDANFVRSQKITYLQNITEFFRVAFPPNEQPPKEIVDYFKEIKDLKYEDKPNYKKLREIFSKASKDLKVRKSDLFGAATTNAEVAPGSPKKATRGRKVGASRNGDQGETSKALPKKRSTTTTASKTSVGSLNGHSKDDVKPTTSSTTGLAKARSARAPSDDTANAPRASSSGSADGIRVSSSEVSAVVAGLPVNQQRIIKAALQETKNGDQLSEEVLSKLPAGSRRKLNAAVAADNYPNRQISEDSEMTNDDDEVQPVTAKDSKGLTKDAAPSRSTRPTRAAAKGVNYREEGVSPHVPTKRVKKS</sequence>
<dbReference type="InterPro" id="IPR050235">
    <property type="entry name" value="CK1_Ser-Thr_kinase"/>
</dbReference>
<evidence type="ECO:0000313" key="8">
    <source>
        <dbReference type="Proteomes" id="UP000186922"/>
    </source>
</evidence>
<proteinExistence type="predicted"/>
<dbReference type="EMBL" id="BDGG01000008">
    <property type="protein sequence ID" value="GAV02505.1"/>
    <property type="molecule type" value="Genomic_DNA"/>
</dbReference>
<gene>
    <name evidence="7" type="primary">RvY_13062-1</name>
    <name evidence="7" type="synonym">RvY_13062.1</name>
    <name evidence="7" type="ORF">RvY_13062</name>
</gene>
<keyword evidence="8" id="KW-1185">Reference proteome</keyword>
<dbReference type="InterPro" id="IPR011009">
    <property type="entry name" value="Kinase-like_dom_sf"/>
</dbReference>
<dbReference type="PROSITE" id="PS00108">
    <property type="entry name" value="PROTEIN_KINASE_ST"/>
    <property type="match status" value="1"/>
</dbReference>
<feature type="region of interest" description="Disordered" evidence="5">
    <location>
        <begin position="30"/>
        <end position="60"/>
    </location>
</feature>
<evidence type="ECO:0000256" key="5">
    <source>
        <dbReference type="SAM" id="MobiDB-lite"/>
    </source>
</evidence>
<dbReference type="Pfam" id="PF00069">
    <property type="entry name" value="Pkinase"/>
    <property type="match status" value="1"/>
</dbReference>
<dbReference type="PROSITE" id="PS50011">
    <property type="entry name" value="PROTEIN_KINASE_DOM"/>
    <property type="match status" value="1"/>
</dbReference>
<dbReference type="GO" id="GO:0005524">
    <property type="term" value="F:ATP binding"/>
    <property type="evidence" value="ECO:0007669"/>
    <property type="project" value="UniProtKB-UniRule"/>
</dbReference>
<protein>
    <recommendedName>
        <fullName evidence="1">non-specific serine/threonine protein kinase</fullName>
        <ecNumber evidence="1">2.7.11.1</ecNumber>
    </recommendedName>
</protein>
<organism evidence="7 8">
    <name type="scientific">Ramazzottius varieornatus</name>
    <name type="common">Water bear</name>
    <name type="synonym">Tardigrade</name>
    <dbReference type="NCBI Taxonomy" id="947166"/>
    <lineage>
        <taxon>Eukaryota</taxon>
        <taxon>Metazoa</taxon>
        <taxon>Ecdysozoa</taxon>
        <taxon>Tardigrada</taxon>
        <taxon>Eutardigrada</taxon>
        <taxon>Parachela</taxon>
        <taxon>Hypsibioidea</taxon>
        <taxon>Ramazzottiidae</taxon>
        <taxon>Ramazzottius</taxon>
    </lineage>
</organism>
<keyword evidence="3 4" id="KW-0067">ATP-binding</keyword>
<dbReference type="Gene3D" id="1.10.510.10">
    <property type="entry name" value="Transferase(Phosphotransferase) domain 1"/>
    <property type="match status" value="1"/>
</dbReference>
<feature type="region of interest" description="Disordered" evidence="5">
    <location>
        <begin position="545"/>
        <end position="621"/>
    </location>
</feature>
<accession>A0A1D1VLL8</accession>